<accession>A0A9W6EY80</accession>
<dbReference type="AlphaFoldDB" id="A0A9W6EY80"/>
<organism evidence="3 4">
    <name type="scientific">Pleodorina starrii</name>
    <dbReference type="NCBI Taxonomy" id="330485"/>
    <lineage>
        <taxon>Eukaryota</taxon>
        <taxon>Viridiplantae</taxon>
        <taxon>Chlorophyta</taxon>
        <taxon>core chlorophytes</taxon>
        <taxon>Chlorophyceae</taxon>
        <taxon>CS clade</taxon>
        <taxon>Chlamydomonadales</taxon>
        <taxon>Volvocaceae</taxon>
        <taxon>Pleodorina</taxon>
    </lineage>
</organism>
<evidence type="ECO:0000256" key="2">
    <source>
        <dbReference type="SAM" id="MobiDB-lite"/>
    </source>
</evidence>
<protein>
    <submittedName>
        <fullName evidence="3">Uncharacterized protein</fullName>
    </submittedName>
</protein>
<feature type="compositionally biased region" description="Low complexity" evidence="2">
    <location>
        <begin position="195"/>
        <end position="219"/>
    </location>
</feature>
<keyword evidence="1" id="KW-0175">Coiled coil</keyword>
<reference evidence="3 4" key="1">
    <citation type="journal article" date="2023" name="Commun. Biol.">
        <title>Reorganization of the ancestral sex-determining regions during the evolution of trioecy in Pleodorina starrii.</title>
        <authorList>
            <person name="Takahashi K."/>
            <person name="Suzuki S."/>
            <person name="Kawai-Toyooka H."/>
            <person name="Yamamoto K."/>
            <person name="Hamaji T."/>
            <person name="Ootsuki R."/>
            <person name="Yamaguchi H."/>
            <person name="Kawachi M."/>
            <person name="Higashiyama T."/>
            <person name="Nozaki H."/>
        </authorList>
    </citation>
    <scope>NUCLEOTIDE SEQUENCE [LARGE SCALE GENOMIC DNA]</scope>
    <source>
        <strain evidence="3 4">NIES-4479</strain>
    </source>
</reference>
<name>A0A9W6EY80_9CHLO</name>
<evidence type="ECO:0000313" key="3">
    <source>
        <dbReference type="EMBL" id="GLC49467.1"/>
    </source>
</evidence>
<keyword evidence="4" id="KW-1185">Reference proteome</keyword>
<proteinExistence type="predicted"/>
<feature type="compositionally biased region" description="Gly residues" evidence="2">
    <location>
        <begin position="783"/>
        <end position="793"/>
    </location>
</feature>
<evidence type="ECO:0000256" key="1">
    <source>
        <dbReference type="SAM" id="Coils"/>
    </source>
</evidence>
<feature type="region of interest" description="Disordered" evidence="2">
    <location>
        <begin position="35"/>
        <end position="59"/>
    </location>
</feature>
<dbReference type="EMBL" id="BRXU01000002">
    <property type="protein sequence ID" value="GLC49467.1"/>
    <property type="molecule type" value="Genomic_DNA"/>
</dbReference>
<feature type="region of interest" description="Disordered" evidence="2">
    <location>
        <begin position="192"/>
        <end position="219"/>
    </location>
</feature>
<dbReference type="Proteomes" id="UP001165080">
    <property type="component" value="Unassembled WGS sequence"/>
</dbReference>
<evidence type="ECO:0000313" key="4">
    <source>
        <dbReference type="Proteomes" id="UP001165080"/>
    </source>
</evidence>
<sequence>MEGILLKRVLCDLEQSRHIFKTAAVNCHCRAVSGAGPGGSPAPQQPAEGTHTPHASHSRPPLLQDAVRLQLIWAQEAGKVLASASGAARHQHSYVVAIARVAADALSFVAEAVDAHQQGAHQQFCAAEVVAVAQSLVTHVAGALVEYLRQRASAMRRMVPATEDASISAAAKEADWLRDWAASISGLQEAYGTNSSSSSGSSSRLPEAAAPPAAVQQTTPPLHPAEAAVAAALTIVGAAYQQQHARPATATSGATAAVGGMWTAPHAGLAPFIGGAAGTTAGAPMGHAGGTTTAASVEGTPRSYDDLINVIKRLFNAIQRLEAAADDEETQRDAAVFDAGVQVFHLSSVVHGSMVAEMWGVAIIRCAFFKLLSHAIRRVVAPSSSSSRLITADQLRSPLEVLKLLSCYLYILPQRITAHPGGGALSKVHIQQQQAVPVAAEVSQLLVSTDMLTCLTRLFAVLERAAELLARVTVPPPAPMLATAAPAAASAAAQQEPAAAPAAFAAAIPRASLAAAATGTALTAEEEELVAALSNIDAAMARGTTSPSVMLLLLLFSGFTKGGGDLGHWSPLICQLFEQLKNLVHLSVHAVMHHDRVEFQQDAPYKLRGAILSSRMLEHAARAAALLWRAAALHGAARRTECEILASVHRALEVVMSVADSATRPLAVWAETVLSGPCMQHFLLLHTVGTLCAVDGGPDYGLPGGARLPPLVKGTNTTVCDDGTSGLQVIVSRLSAQAFYCWARNSRARPVSDRVLRALCERAVAAVNTPHGGAALHQSNSSGSGGGGGGAGGDTRPPPVYVVDPLAGLELSLAALFCASTLTAGTSRKLWAPTVRAAVAALVLDQRGAPQRVGPLQLLMQLRLPTVSGVWTGM</sequence>
<feature type="coiled-coil region" evidence="1">
    <location>
        <begin position="304"/>
        <end position="331"/>
    </location>
</feature>
<feature type="region of interest" description="Disordered" evidence="2">
    <location>
        <begin position="771"/>
        <end position="797"/>
    </location>
</feature>
<gene>
    <name evidence="3" type="primary">PLEST006585</name>
    <name evidence="3" type="ORF">PLESTB_000222200</name>
</gene>
<comment type="caution">
    <text evidence="3">The sequence shown here is derived from an EMBL/GenBank/DDBJ whole genome shotgun (WGS) entry which is preliminary data.</text>
</comment>